<comment type="subcellular location">
    <subcellularLocation>
        <location evidence="1">Cell inner membrane</location>
        <topology evidence="1">Multi-pass membrane protein</topology>
    </subcellularLocation>
</comment>
<dbReference type="PANTHER" id="PTHR43549">
    <property type="entry name" value="MULTIDRUG RESISTANCE PROTEIN YPNP-RELATED"/>
    <property type="match status" value="1"/>
</dbReference>
<dbReference type="AlphaFoldDB" id="A0A1R4GY45"/>
<keyword evidence="6 7" id="KW-0472">Membrane</keyword>
<feature type="transmembrane region" description="Helical" evidence="7">
    <location>
        <begin position="205"/>
        <end position="231"/>
    </location>
</feature>
<dbReference type="InterPro" id="IPR048279">
    <property type="entry name" value="MdtK-like"/>
</dbReference>
<feature type="transmembrane region" description="Helical" evidence="7">
    <location>
        <begin position="69"/>
        <end position="93"/>
    </location>
</feature>
<evidence type="ECO:0000313" key="8">
    <source>
        <dbReference type="EMBL" id="SJM73119.1"/>
    </source>
</evidence>
<proteinExistence type="predicted"/>
<keyword evidence="9" id="KW-1185">Reference proteome</keyword>
<evidence type="ECO:0000313" key="9">
    <source>
        <dbReference type="Proteomes" id="UP000188357"/>
    </source>
</evidence>
<dbReference type="PANTHER" id="PTHR43549:SF3">
    <property type="entry name" value="MULTIDRUG RESISTANCE PROTEIN YPNP-RELATED"/>
    <property type="match status" value="1"/>
</dbReference>
<reference evidence="8 9" key="1">
    <citation type="submission" date="2017-02" db="EMBL/GenBank/DDBJ databases">
        <authorList>
            <person name="Peterson S.W."/>
        </authorList>
    </citation>
    <scope>NUCLEOTIDE SEQUENCE [LARGE SCALE GENOMIC DNA]</scope>
    <source>
        <strain evidence="8">Psychrobacter_piechaudii</strain>
    </source>
</reference>
<dbReference type="EMBL" id="FUGE01000265">
    <property type="protein sequence ID" value="SJM73119.1"/>
    <property type="molecule type" value="Genomic_DNA"/>
</dbReference>
<keyword evidence="5 7" id="KW-1133">Transmembrane helix</keyword>
<keyword evidence="3" id="KW-1003">Cell membrane</keyword>
<evidence type="ECO:0000256" key="5">
    <source>
        <dbReference type="ARBA" id="ARBA00022989"/>
    </source>
</evidence>
<dbReference type="STRING" id="1945521.A1232T_02325"/>
<dbReference type="CDD" id="cd13138">
    <property type="entry name" value="MATE_yoeA_like"/>
    <property type="match status" value="1"/>
</dbReference>
<organism evidence="8 9">
    <name type="scientific">Psychrobacter piechaudii</name>
    <dbReference type="NCBI Taxonomy" id="1945521"/>
    <lineage>
        <taxon>Bacteria</taxon>
        <taxon>Pseudomonadati</taxon>
        <taxon>Pseudomonadota</taxon>
        <taxon>Gammaproteobacteria</taxon>
        <taxon>Moraxellales</taxon>
        <taxon>Moraxellaceae</taxon>
        <taxon>Psychrobacter</taxon>
    </lineage>
</organism>
<evidence type="ECO:0000256" key="7">
    <source>
        <dbReference type="SAM" id="Phobius"/>
    </source>
</evidence>
<protein>
    <submittedName>
        <fullName evidence="8">Multidrug export protein MepA</fullName>
    </submittedName>
</protein>
<gene>
    <name evidence="8" type="primary">mepA</name>
    <name evidence="8" type="ORF">A1232T_02325</name>
</gene>
<dbReference type="GO" id="GO:0042910">
    <property type="term" value="F:xenobiotic transmembrane transporter activity"/>
    <property type="evidence" value="ECO:0007669"/>
    <property type="project" value="InterPro"/>
</dbReference>
<keyword evidence="4 7" id="KW-0812">Transmembrane</keyword>
<evidence type="ECO:0000256" key="1">
    <source>
        <dbReference type="ARBA" id="ARBA00004429"/>
    </source>
</evidence>
<feature type="transmembrane region" description="Helical" evidence="7">
    <location>
        <begin position="402"/>
        <end position="428"/>
    </location>
</feature>
<accession>A0A1R4GY45</accession>
<feature type="transmembrane region" description="Helical" evidence="7">
    <location>
        <begin position="260"/>
        <end position="281"/>
    </location>
</feature>
<dbReference type="GO" id="GO:0005886">
    <property type="term" value="C:plasma membrane"/>
    <property type="evidence" value="ECO:0007669"/>
    <property type="project" value="UniProtKB-SubCell"/>
</dbReference>
<dbReference type="InterPro" id="IPR052031">
    <property type="entry name" value="Membrane_Transporter-Flippase"/>
</dbReference>
<feature type="transmembrane region" description="Helical" evidence="7">
    <location>
        <begin position="105"/>
        <end position="127"/>
    </location>
</feature>
<feature type="transmembrane region" description="Helical" evidence="7">
    <location>
        <begin position="301"/>
        <end position="323"/>
    </location>
</feature>
<evidence type="ECO:0000256" key="2">
    <source>
        <dbReference type="ARBA" id="ARBA00022448"/>
    </source>
</evidence>
<feature type="transmembrane region" description="Helical" evidence="7">
    <location>
        <begin position="434"/>
        <end position="455"/>
    </location>
</feature>
<evidence type="ECO:0000256" key="6">
    <source>
        <dbReference type="ARBA" id="ARBA00023136"/>
    </source>
</evidence>
<feature type="transmembrane region" description="Helical" evidence="7">
    <location>
        <begin position="374"/>
        <end position="395"/>
    </location>
</feature>
<dbReference type="GO" id="GO:0015297">
    <property type="term" value="F:antiporter activity"/>
    <property type="evidence" value="ECO:0007669"/>
    <property type="project" value="InterPro"/>
</dbReference>
<keyword evidence="2" id="KW-0813">Transport</keyword>
<dbReference type="Pfam" id="PF01554">
    <property type="entry name" value="MatE"/>
    <property type="match status" value="2"/>
</dbReference>
<dbReference type="PIRSF" id="PIRSF006603">
    <property type="entry name" value="DinF"/>
    <property type="match status" value="1"/>
</dbReference>
<name>A0A1R4GY45_9GAMM</name>
<dbReference type="InterPro" id="IPR002528">
    <property type="entry name" value="MATE_fam"/>
</dbReference>
<dbReference type="OrthoDB" id="9806302at2"/>
<dbReference type="NCBIfam" id="TIGR00797">
    <property type="entry name" value="matE"/>
    <property type="match status" value="1"/>
</dbReference>
<sequence>MRGKTLSDPASIGKQRDLTEGSIAKTMLLFALPTLGSSILQSLNGSINAVWVGRFLGEEALAATANGNILMFILISFVFGFGMASTILIGQAMGQRDHTMVKRTMGTALGSIIPITVLLAGVGWVSLPLLLELLGTPSNAFDLALTYLRMIFLAMPVTLTFTLMTMALRGTGDSTTPLWFIALSVAIDLVLTPMLITGVGPFPEWGIFGSAFATAMANTVALVGMGITLYLRGSILTLNKSELHFLRPDKKILSSMFSKGLPMGLQMVVISSAALTMLSLINREGVQTTAAYSATQQLWTYVQMPAMALSAAASAMVAQNIGANQWDRVSAITRWGLIFNVILTGLLIGVLTIFDEAALGLFLGTDSPAVGIGTHIQLLATWGFLFFGVAQVLFGTMRANGYVIWPLMVMVISMYPVRLGFAFGLYPILGSDALWWSFPAGMVATAVMGVGLYLYGAWRKGKVLPPKEAAQITEGYRAQGSCSSSCRDITPTTAWERSEEQEAATRRS</sequence>
<evidence type="ECO:0000256" key="4">
    <source>
        <dbReference type="ARBA" id="ARBA00022692"/>
    </source>
</evidence>
<feature type="transmembrane region" description="Helical" evidence="7">
    <location>
        <begin position="335"/>
        <end position="354"/>
    </location>
</feature>
<feature type="transmembrane region" description="Helical" evidence="7">
    <location>
        <begin position="178"/>
        <end position="199"/>
    </location>
</feature>
<dbReference type="Proteomes" id="UP000188357">
    <property type="component" value="Unassembled WGS sequence"/>
</dbReference>
<evidence type="ECO:0000256" key="3">
    <source>
        <dbReference type="ARBA" id="ARBA00022475"/>
    </source>
</evidence>
<feature type="transmembrane region" description="Helical" evidence="7">
    <location>
        <begin position="147"/>
        <end position="166"/>
    </location>
</feature>